<dbReference type="Proteomes" id="UP000297245">
    <property type="component" value="Unassembled WGS sequence"/>
</dbReference>
<feature type="non-terminal residue" evidence="1">
    <location>
        <position position="1"/>
    </location>
</feature>
<sequence length="113" mass="13236">FLIPPLLSSWNPPNPMLVTQLNIFAGQLYLHNWETYEQLCTFLGLYLSDSKTISTVRYENDGFIKPEHQSKEMNELCTFKSSLLSELKELFGMRQKENEYAITQWAGLWVVDR</sequence>
<proteinExistence type="predicted"/>
<reference evidence="1 2" key="1">
    <citation type="journal article" date="2019" name="Nat. Ecol. Evol.">
        <title>Megaphylogeny resolves global patterns of mushroom evolution.</title>
        <authorList>
            <person name="Varga T."/>
            <person name="Krizsan K."/>
            <person name="Foldi C."/>
            <person name="Dima B."/>
            <person name="Sanchez-Garcia M."/>
            <person name="Sanchez-Ramirez S."/>
            <person name="Szollosi G.J."/>
            <person name="Szarkandi J.G."/>
            <person name="Papp V."/>
            <person name="Albert L."/>
            <person name="Andreopoulos W."/>
            <person name="Angelini C."/>
            <person name="Antonin V."/>
            <person name="Barry K.W."/>
            <person name="Bougher N.L."/>
            <person name="Buchanan P."/>
            <person name="Buyck B."/>
            <person name="Bense V."/>
            <person name="Catcheside P."/>
            <person name="Chovatia M."/>
            <person name="Cooper J."/>
            <person name="Damon W."/>
            <person name="Desjardin D."/>
            <person name="Finy P."/>
            <person name="Geml J."/>
            <person name="Haridas S."/>
            <person name="Hughes K."/>
            <person name="Justo A."/>
            <person name="Karasinski D."/>
            <person name="Kautmanova I."/>
            <person name="Kiss B."/>
            <person name="Kocsube S."/>
            <person name="Kotiranta H."/>
            <person name="LaButti K.M."/>
            <person name="Lechner B.E."/>
            <person name="Liimatainen K."/>
            <person name="Lipzen A."/>
            <person name="Lukacs Z."/>
            <person name="Mihaltcheva S."/>
            <person name="Morgado L.N."/>
            <person name="Niskanen T."/>
            <person name="Noordeloos M.E."/>
            <person name="Ohm R.A."/>
            <person name="Ortiz-Santana B."/>
            <person name="Ovrebo C."/>
            <person name="Racz N."/>
            <person name="Riley R."/>
            <person name="Savchenko A."/>
            <person name="Shiryaev A."/>
            <person name="Soop K."/>
            <person name="Spirin V."/>
            <person name="Szebenyi C."/>
            <person name="Tomsovsky M."/>
            <person name="Tulloss R.E."/>
            <person name="Uehling J."/>
            <person name="Grigoriev I.V."/>
            <person name="Vagvolgyi C."/>
            <person name="Papp T."/>
            <person name="Martin F.M."/>
            <person name="Miettinen O."/>
            <person name="Hibbett D.S."/>
            <person name="Nagy L.G."/>
        </authorList>
    </citation>
    <scope>NUCLEOTIDE SEQUENCE [LARGE SCALE GENOMIC DNA]</scope>
    <source>
        <strain evidence="1 2">CBS 962.96</strain>
    </source>
</reference>
<protein>
    <submittedName>
        <fullName evidence="1">Uncharacterized protein</fullName>
    </submittedName>
</protein>
<organism evidence="1 2">
    <name type="scientific">Dendrothele bispora (strain CBS 962.96)</name>
    <dbReference type="NCBI Taxonomy" id="1314807"/>
    <lineage>
        <taxon>Eukaryota</taxon>
        <taxon>Fungi</taxon>
        <taxon>Dikarya</taxon>
        <taxon>Basidiomycota</taxon>
        <taxon>Agaricomycotina</taxon>
        <taxon>Agaricomycetes</taxon>
        <taxon>Agaricomycetidae</taxon>
        <taxon>Agaricales</taxon>
        <taxon>Agaricales incertae sedis</taxon>
        <taxon>Dendrothele</taxon>
    </lineage>
</organism>
<evidence type="ECO:0000313" key="1">
    <source>
        <dbReference type="EMBL" id="THU77112.1"/>
    </source>
</evidence>
<gene>
    <name evidence="1" type="ORF">K435DRAFT_703135</name>
</gene>
<keyword evidence="2" id="KW-1185">Reference proteome</keyword>
<dbReference type="AlphaFoldDB" id="A0A4S8KNC0"/>
<dbReference type="EMBL" id="ML180555">
    <property type="protein sequence ID" value="THU77112.1"/>
    <property type="molecule type" value="Genomic_DNA"/>
</dbReference>
<accession>A0A4S8KNC0</accession>
<evidence type="ECO:0000313" key="2">
    <source>
        <dbReference type="Proteomes" id="UP000297245"/>
    </source>
</evidence>
<name>A0A4S8KNC0_DENBC</name>
<dbReference type="OrthoDB" id="3182339at2759"/>